<keyword evidence="3" id="KW-1185">Reference proteome</keyword>
<organism evidence="2 3">
    <name type="scientific">Synaphobranchus kaupii</name>
    <name type="common">Kaup's arrowtooth eel</name>
    <dbReference type="NCBI Taxonomy" id="118154"/>
    <lineage>
        <taxon>Eukaryota</taxon>
        <taxon>Metazoa</taxon>
        <taxon>Chordata</taxon>
        <taxon>Craniata</taxon>
        <taxon>Vertebrata</taxon>
        <taxon>Euteleostomi</taxon>
        <taxon>Actinopterygii</taxon>
        <taxon>Neopterygii</taxon>
        <taxon>Teleostei</taxon>
        <taxon>Anguilliformes</taxon>
        <taxon>Synaphobranchidae</taxon>
        <taxon>Synaphobranchus</taxon>
    </lineage>
</organism>
<proteinExistence type="predicted"/>
<evidence type="ECO:0000256" key="1">
    <source>
        <dbReference type="SAM" id="MobiDB-lite"/>
    </source>
</evidence>
<dbReference type="AlphaFoldDB" id="A0A9Q1FIP2"/>
<evidence type="ECO:0000313" key="3">
    <source>
        <dbReference type="Proteomes" id="UP001152622"/>
    </source>
</evidence>
<feature type="compositionally biased region" description="Polar residues" evidence="1">
    <location>
        <begin position="13"/>
        <end position="36"/>
    </location>
</feature>
<feature type="region of interest" description="Disordered" evidence="1">
    <location>
        <begin position="1"/>
        <end position="37"/>
    </location>
</feature>
<protein>
    <submittedName>
        <fullName evidence="2">Uncharacterized protein</fullName>
    </submittedName>
</protein>
<sequence length="167" mass="18369">MHAQHAHARIRGSLSSEWGSDVTATSEPPNEQTTLRRPSPHFCLSAVQCFSFRGSALFPDICPHVPHCEEKTQTNRERPHAQKTAESLGLPLAASRVDRKRGKADGGWMGSKVEASSALRCREKVRSAGPPSPKPHTNTVTLKKMGRHRLRFVDTADASQKDSKPNV</sequence>
<feature type="compositionally biased region" description="Basic residues" evidence="1">
    <location>
        <begin position="1"/>
        <end position="10"/>
    </location>
</feature>
<gene>
    <name evidence="2" type="ORF">SKAU_G00162020</name>
</gene>
<dbReference type="EMBL" id="JAINUF010000005">
    <property type="protein sequence ID" value="KAJ8359677.1"/>
    <property type="molecule type" value="Genomic_DNA"/>
</dbReference>
<comment type="caution">
    <text evidence="2">The sequence shown here is derived from an EMBL/GenBank/DDBJ whole genome shotgun (WGS) entry which is preliminary data.</text>
</comment>
<feature type="compositionally biased region" description="Basic and acidic residues" evidence="1">
    <location>
        <begin position="70"/>
        <end position="80"/>
    </location>
</feature>
<dbReference type="Proteomes" id="UP001152622">
    <property type="component" value="Chromosome 5"/>
</dbReference>
<reference evidence="2" key="1">
    <citation type="journal article" date="2023" name="Science">
        <title>Genome structures resolve the early diversification of teleost fishes.</title>
        <authorList>
            <person name="Parey E."/>
            <person name="Louis A."/>
            <person name="Montfort J."/>
            <person name="Bouchez O."/>
            <person name="Roques C."/>
            <person name="Iampietro C."/>
            <person name="Lluch J."/>
            <person name="Castinel A."/>
            <person name="Donnadieu C."/>
            <person name="Desvignes T."/>
            <person name="Floi Bucao C."/>
            <person name="Jouanno E."/>
            <person name="Wen M."/>
            <person name="Mejri S."/>
            <person name="Dirks R."/>
            <person name="Jansen H."/>
            <person name="Henkel C."/>
            <person name="Chen W.J."/>
            <person name="Zahm M."/>
            <person name="Cabau C."/>
            <person name="Klopp C."/>
            <person name="Thompson A.W."/>
            <person name="Robinson-Rechavi M."/>
            <person name="Braasch I."/>
            <person name="Lecointre G."/>
            <person name="Bobe J."/>
            <person name="Postlethwait J.H."/>
            <person name="Berthelot C."/>
            <person name="Roest Crollius H."/>
            <person name="Guiguen Y."/>
        </authorList>
    </citation>
    <scope>NUCLEOTIDE SEQUENCE</scope>
    <source>
        <strain evidence="2">WJC10195</strain>
    </source>
</reference>
<name>A0A9Q1FIP2_SYNKA</name>
<feature type="region of interest" description="Disordered" evidence="1">
    <location>
        <begin position="70"/>
        <end position="90"/>
    </location>
</feature>
<accession>A0A9Q1FIP2</accession>
<evidence type="ECO:0000313" key="2">
    <source>
        <dbReference type="EMBL" id="KAJ8359677.1"/>
    </source>
</evidence>